<feature type="domain" description="Acyl-CoA dehydrogenase/oxidase N-terminal" evidence="9">
    <location>
        <begin position="12"/>
        <end position="122"/>
    </location>
</feature>
<dbReference type="Pfam" id="PF02770">
    <property type="entry name" value="Acyl-CoA_dh_M"/>
    <property type="match status" value="1"/>
</dbReference>
<keyword evidence="11" id="KW-1185">Reference proteome</keyword>
<proteinExistence type="inferred from homology"/>
<dbReference type="Pfam" id="PF00441">
    <property type="entry name" value="Acyl-CoA_dh_1"/>
    <property type="match status" value="1"/>
</dbReference>
<accession>A0A1I3C137</accession>
<dbReference type="InterPro" id="IPR036250">
    <property type="entry name" value="AcylCo_DH-like_C"/>
</dbReference>
<dbReference type="Pfam" id="PF02771">
    <property type="entry name" value="Acyl-CoA_dh_N"/>
    <property type="match status" value="1"/>
</dbReference>
<evidence type="ECO:0000259" key="9">
    <source>
        <dbReference type="Pfam" id="PF02771"/>
    </source>
</evidence>
<keyword evidence="4 6" id="KW-0274">FAD</keyword>
<dbReference type="STRING" id="1114924.SAMN05216258_101493"/>
<evidence type="ECO:0000313" key="10">
    <source>
        <dbReference type="EMBL" id="SFH68254.1"/>
    </source>
</evidence>
<dbReference type="Gene3D" id="1.10.540.10">
    <property type="entry name" value="Acyl-CoA dehydrogenase/oxidase, N-terminal domain"/>
    <property type="match status" value="1"/>
</dbReference>
<evidence type="ECO:0000256" key="5">
    <source>
        <dbReference type="ARBA" id="ARBA00023002"/>
    </source>
</evidence>
<name>A0A1I3C137_9RHOB</name>
<dbReference type="OrthoDB" id="9775090at2"/>
<dbReference type="RefSeq" id="WP_092857455.1">
    <property type="nucleotide sequence ID" value="NZ_FOQH01000001.1"/>
</dbReference>
<dbReference type="FunFam" id="2.40.110.10:FF:000011">
    <property type="entry name" value="Acyl-CoA dehydrogenase FadE34"/>
    <property type="match status" value="1"/>
</dbReference>
<gene>
    <name evidence="10" type="ORF">SAMN05216258_101493</name>
</gene>
<evidence type="ECO:0000256" key="3">
    <source>
        <dbReference type="ARBA" id="ARBA00022630"/>
    </source>
</evidence>
<evidence type="ECO:0000259" key="8">
    <source>
        <dbReference type="Pfam" id="PF02770"/>
    </source>
</evidence>
<comment type="similarity">
    <text evidence="2 6">Belongs to the acyl-CoA dehydrogenase family.</text>
</comment>
<dbReference type="GO" id="GO:0016627">
    <property type="term" value="F:oxidoreductase activity, acting on the CH-CH group of donors"/>
    <property type="evidence" value="ECO:0007669"/>
    <property type="project" value="InterPro"/>
</dbReference>
<dbReference type="InterPro" id="IPR009100">
    <property type="entry name" value="AcylCoA_DH/oxidase_NM_dom_sf"/>
</dbReference>
<dbReference type="GO" id="GO:0050660">
    <property type="term" value="F:flavin adenine dinucleotide binding"/>
    <property type="evidence" value="ECO:0007669"/>
    <property type="project" value="InterPro"/>
</dbReference>
<evidence type="ECO:0000256" key="6">
    <source>
        <dbReference type="RuleBase" id="RU362125"/>
    </source>
</evidence>
<dbReference type="AlphaFoldDB" id="A0A1I3C137"/>
<dbReference type="Gene3D" id="2.40.110.10">
    <property type="entry name" value="Butyryl-CoA Dehydrogenase, subunit A, domain 2"/>
    <property type="match status" value="1"/>
</dbReference>
<keyword evidence="3 6" id="KW-0285">Flavoprotein</keyword>
<dbReference type="InterPro" id="IPR052161">
    <property type="entry name" value="Mycobact_Acyl-CoA_DH"/>
</dbReference>
<feature type="domain" description="Acyl-CoA oxidase/dehydrogenase middle" evidence="8">
    <location>
        <begin position="128"/>
        <end position="226"/>
    </location>
</feature>
<evidence type="ECO:0000256" key="1">
    <source>
        <dbReference type="ARBA" id="ARBA00001974"/>
    </source>
</evidence>
<evidence type="ECO:0000256" key="2">
    <source>
        <dbReference type="ARBA" id="ARBA00009347"/>
    </source>
</evidence>
<evidence type="ECO:0000256" key="4">
    <source>
        <dbReference type="ARBA" id="ARBA00022827"/>
    </source>
</evidence>
<feature type="domain" description="Acyl-CoA dehydrogenase/oxidase C-terminal" evidence="7">
    <location>
        <begin position="238"/>
        <end position="404"/>
    </location>
</feature>
<reference evidence="10 11" key="1">
    <citation type="submission" date="2016-10" db="EMBL/GenBank/DDBJ databases">
        <authorList>
            <person name="de Groot N.N."/>
        </authorList>
    </citation>
    <scope>NUCLEOTIDE SEQUENCE [LARGE SCALE GENOMIC DNA]</scope>
    <source>
        <strain evidence="10 11">CGMCC 1.11030</strain>
    </source>
</reference>
<dbReference type="Gene3D" id="1.20.140.10">
    <property type="entry name" value="Butyryl-CoA Dehydrogenase, subunit A, domain 3"/>
    <property type="match status" value="1"/>
</dbReference>
<evidence type="ECO:0000259" key="7">
    <source>
        <dbReference type="Pfam" id="PF00441"/>
    </source>
</evidence>
<dbReference type="SUPFAM" id="SSF56645">
    <property type="entry name" value="Acyl-CoA dehydrogenase NM domain-like"/>
    <property type="match status" value="1"/>
</dbReference>
<dbReference type="InterPro" id="IPR013786">
    <property type="entry name" value="AcylCoA_DH/ox_N"/>
</dbReference>
<dbReference type="InterPro" id="IPR006091">
    <property type="entry name" value="Acyl-CoA_Oxase/DH_mid-dom"/>
</dbReference>
<organism evidence="10 11">
    <name type="scientific">Albimonas pacifica</name>
    <dbReference type="NCBI Taxonomy" id="1114924"/>
    <lineage>
        <taxon>Bacteria</taxon>
        <taxon>Pseudomonadati</taxon>
        <taxon>Pseudomonadota</taxon>
        <taxon>Alphaproteobacteria</taxon>
        <taxon>Rhodobacterales</taxon>
        <taxon>Paracoccaceae</taxon>
        <taxon>Albimonas</taxon>
    </lineage>
</organism>
<dbReference type="EMBL" id="FOQH01000001">
    <property type="protein sequence ID" value="SFH68254.1"/>
    <property type="molecule type" value="Genomic_DNA"/>
</dbReference>
<sequence>MFINALARDPSLESFRQEVRDFCAARIGPELRKKLDLGQHLTKEEYDGWLQALGEKGWLGGNWPREAGGQGWSAEEAAIFREETGRAGAPWLVPFGVTMVGPVIYTFGTPEQKAQHLPGILKNTTWWCQGYSEPGSGSDLASLRTRAVKGVDDDGAHYRVTGQKIWTTLAHWADWCFCLVRTDPEAKPQKGISFLLIDMKSPGITVRPIITLDMGHHVNEVFFDDVRVPAENLIGEENKGWDYAKFLLANERVGVAELGSMVRYLDQLKGVLAKTMEGGKPLSESPEFQRRVAELEVQFATLEALVADQHAAHQSAADQPSLIGAAALKIRGSELQQAILQAMTDALARHGLAYQADALMAGWNGELMGPAEMAGILAEHLHRRAATIYGGSSEIQRNIIAKGALGL</sequence>
<dbReference type="InterPro" id="IPR046373">
    <property type="entry name" value="Acyl-CoA_Oxase/DH_mid-dom_sf"/>
</dbReference>
<comment type="cofactor">
    <cofactor evidence="1 6">
        <name>FAD</name>
        <dbReference type="ChEBI" id="CHEBI:57692"/>
    </cofactor>
</comment>
<dbReference type="Proteomes" id="UP000199377">
    <property type="component" value="Unassembled WGS sequence"/>
</dbReference>
<dbReference type="InterPro" id="IPR009075">
    <property type="entry name" value="AcylCo_DH/oxidase_C"/>
</dbReference>
<keyword evidence="5 6" id="KW-0560">Oxidoreductase</keyword>
<dbReference type="GO" id="GO:0005886">
    <property type="term" value="C:plasma membrane"/>
    <property type="evidence" value="ECO:0007669"/>
    <property type="project" value="TreeGrafter"/>
</dbReference>
<dbReference type="PANTHER" id="PTHR43292:SF3">
    <property type="entry name" value="ACYL-COA DEHYDROGENASE FADE29"/>
    <property type="match status" value="1"/>
</dbReference>
<dbReference type="InterPro" id="IPR037069">
    <property type="entry name" value="AcylCoA_DH/ox_N_sf"/>
</dbReference>
<protein>
    <submittedName>
        <fullName evidence="10">Acyl-CoA dehydrogenase</fullName>
    </submittedName>
</protein>
<dbReference type="PANTHER" id="PTHR43292">
    <property type="entry name" value="ACYL-COA DEHYDROGENASE"/>
    <property type="match status" value="1"/>
</dbReference>
<evidence type="ECO:0000313" key="11">
    <source>
        <dbReference type="Proteomes" id="UP000199377"/>
    </source>
</evidence>
<dbReference type="SUPFAM" id="SSF47203">
    <property type="entry name" value="Acyl-CoA dehydrogenase C-terminal domain-like"/>
    <property type="match status" value="1"/>
</dbReference>